<dbReference type="Proteomes" id="UP001331761">
    <property type="component" value="Unassembled WGS sequence"/>
</dbReference>
<evidence type="ECO:0000313" key="2">
    <source>
        <dbReference type="Proteomes" id="UP001331761"/>
    </source>
</evidence>
<comment type="caution">
    <text evidence="1">The sequence shown here is derived from an EMBL/GenBank/DDBJ whole genome shotgun (WGS) entry which is preliminary data.</text>
</comment>
<dbReference type="EMBL" id="WIXE01017708">
    <property type="protein sequence ID" value="KAK5971497.1"/>
    <property type="molecule type" value="Genomic_DNA"/>
</dbReference>
<keyword evidence="2" id="KW-1185">Reference proteome</keyword>
<sequence>MDSSCERVGWHRYANASLYSCPLERFIDVVYAFSEGALFDNVTDAWVIDSLNTVSMPYSEISGNIIRPDSPLAQSLTHLNQRPLSLLEQLYLSDSRVWPEQFVSETALHVIGQRAFDSLPR</sequence>
<name>A0AAN8F3B1_TRICO</name>
<reference evidence="1 2" key="1">
    <citation type="submission" date="2019-10" db="EMBL/GenBank/DDBJ databases">
        <title>Assembly and Annotation for the nematode Trichostrongylus colubriformis.</title>
        <authorList>
            <person name="Martin J."/>
        </authorList>
    </citation>
    <scope>NUCLEOTIDE SEQUENCE [LARGE SCALE GENOMIC DNA]</scope>
    <source>
        <strain evidence="1">G859</strain>
        <tissue evidence="1">Whole worm</tissue>
    </source>
</reference>
<gene>
    <name evidence="1" type="ORF">GCK32_019730</name>
</gene>
<accession>A0AAN8F3B1</accession>
<proteinExistence type="predicted"/>
<evidence type="ECO:0000313" key="1">
    <source>
        <dbReference type="EMBL" id="KAK5971497.1"/>
    </source>
</evidence>
<dbReference type="AlphaFoldDB" id="A0AAN8F3B1"/>
<protein>
    <submittedName>
        <fullName evidence="1">Uncharacterized protein</fullName>
    </submittedName>
</protein>
<organism evidence="1 2">
    <name type="scientific">Trichostrongylus colubriformis</name>
    <name type="common">Black scour worm</name>
    <dbReference type="NCBI Taxonomy" id="6319"/>
    <lineage>
        <taxon>Eukaryota</taxon>
        <taxon>Metazoa</taxon>
        <taxon>Ecdysozoa</taxon>
        <taxon>Nematoda</taxon>
        <taxon>Chromadorea</taxon>
        <taxon>Rhabditida</taxon>
        <taxon>Rhabditina</taxon>
        <taxon>Rhabditomorpha</taxon>
        <taxon>Strongyloidea</taxon>
        <taxon>Trichostrongylidae</taxon>
        <taxon>Trichostrongylus</taxon>
    </lineage>
</organism>